<evidence type="ECO:0000313" key="6">
    <source>
        <dbReference type="EMBL" id="XCN66371.1"/>
    </source>
</evidence>
<feature type="transmembrane region" description="Helical" evidence="5">
    <location>
        <begin position="95"/>
        <end position="112"/>
    </location>
</feature>
<dbReference type="AlphaFoldDB" id="A0AAU8LDQ9"/>
<name>A0AAU8LDQ9_PSESX</name>
<evidence type="ECO:0000256" key="1">
    <source>
        <dbReference type="ARBA" id="ARBA00004141"/>
    </source>
</evidence>
<keyword evidence="3 5" id="KW-1133">Transmembrane helix</keyword>
<feature type="transmembrane region" description="Helical" evidence="5">
    <location>
        <begin position="38"/>
        <end position="59"/>
    </location>
</feature>
<dbReference type="InterPro" id="IPR032808">
    <property type="entry name" value="DoxX"/>
</dbReference>
<dbReference type="RefSeq" id="WP_024686607.1">
    <property type="nucleotide sequence ID" value="NZ_CP159362.1"/>
</dbReference>
<reference evidence="6" key="1">
    <citation type="journal article" date="2014" name="Genome Announc.">
        <title>Draft Genome Sequences of a Phylogenetically Diverse Suite of Pseudomonas syringae Strains from Multiple Source Populations.</title>
        <authorList>
            <person name="Baltrus D.A."/>
            <person name="Yourstone S."/>
            <person name="Lind A."/>
            <person name="Guilbaud C."/>
            <person name="Sands D.C."/>
            <person name="Jones C.D."/>
            <person name="Morris C.E."/>
            <person name="Dangl J.L."/>
        </authorList>
    </citation>
    <scope>NUCLEOTIDE SEQUENCE</scope>
    <source>
        <strain evidence="6">CC1417</strain>
    </source>
</reference>
<keyword evidence="4 5" id="KW-0472">Membrane</keyword>
<proteinExistence type="predicted"/>
<feature type="transmembrane region" description="Helical" evidence="5">
    <location>
        <begin position="6"/>
        <end position="26"/>
    </location>
</feature>
<reference evidence="6" key="2">
    <citation type="submission" date="2024-07" db="EMBL/GenBank/DDBJ databases">
        <title>A complete genome sequence for Pseudomonas syringae CC1417.</title>
        <authorList>
            <person name="Baltrus D.A."/>
        </authorList>
    </citation>
    <scope>NUCLEOTIDE SEQUENCE</scope>
    <source>
        <strain evidence="6">CC1417</strain>
    </source>
</reference>
<keyword evidence="2 5" id="KW-0812">Transmembrane</keyword>
<evidence type="ECO:0000256" key="4">
    <source>
        <dbReference type="ARBA" id="ARBA00023136"/>
    </source>
</evidence>
<evidence type="ECO:0000256" key="3">
    <source>
        <dbReference type="ARBA" id="ARBA00022989"/>
    </source>
</evidence>
<evidence type="ECO:0000256" key="2">
    <source>
        <dbReference type="ARBA" id="ARBA00022692"/>
    </source>
</evidence>
<organism evidence="6">
    <name type="scientific">Pseudomonas syringae CC1417</name>
    <dbReference type="NCBI Taxonomy" id="1357272"/>
    <lineage>
        <taxon>Bacteria</taxon>
        <taxon>Pseudomonadati</taxon>
        <taxon>Pseudomonadota</taxon>
        <taxon>Gammaproteobacteria</taxon>
        <taxon>Pseudomonadales</taxon>
        <taxon>Pseudomonadaceae</taxon>
        <taxon>Pseudomonas</taxon>
        <taxon>Pseudomonas syringae</taxon>
    </lineage>
</organism>
<evidence type="ECO:0000256" key="5">
    <source>
        <dbReference type="SAM" id="Phobius"/>
    </source>
</evidence>
<protein>
    <submittedName>
        <fullName evidence="6">DoxX family protein</fullName>
    </submittedName>
</protein>
<comment type="subcellular location">
    <subcellularLocation>
        <location evidence="1">Membrane</location>
        <topology evidence="1">Multi-pass membrane protein</topology>
    </subcellularLocation>
</comment>
<gene>
    <name evidence="6" type="ORF">N011_17960</name>
</gene>
<dbReference type="GO" id="GO:0016020">
    <property type="term" value="C:membrane"/>
    <property type="evidence" value="ECO:0007669"/>
    <property type="project" value="UniProtKB-SubCell"/>
</dbReference>
<dbReference type="EMBL" id="CP159362">
    <property type="protein sequence ID" value="XCN66371.1"/>
    <property type="molecule type" value="Genomic_DNA"/>
</dbReference>
<feature type="transmembrane region" description="Helical" evidence="5">
    <location>
        <begin position="71"/>
        <end position="88"/>
    </location>
</feature>
<sequence>MAVYLYWVSTALLSLLYFASAYLYITQQDYVRQAQAELGYSASCLVPFMIVVKVLGPVLILSRFNVALSDLAYAGIFYHLILSGMAHLNVRKPKGAIAAALGLLFLATSFMTQNDARQLASPYASASGFLQTSVSP</sequence>
<accession>A0AAU8LDQ9</accession>
<dbReference type="Pfam" id="PF13564">
    <property type="entry name" value="DoxX_2"/>
    <property type="match status" value="1"/>
</dbReference>